<feature type="non-terminal residue" evidence="1">
    <location>
        <position position="67"/>
    </location>
</feature>
<feature type="non-terminal residue" evidence="1">
    <location>
        <position position="1"/>
    </location>
</feature>
<accession>A0A0B6XYK4</accession>
<evidence type="ECO:0000313" key="1">
    <source>
        <dbReference type="EMBL" id="CEK49162.1"/>
    </source>
</evidence>
<protein>
    <submittedName>
        <fullName evidence="1">Uncharacterized protein</fullName>
    </submittedName>
</protein>
<dbReference type="EMBL" id="HACG01002297">
    <property type="protein sequence ID" value="CEK49162.1"/>
    <property type="molecule type" value="Transcribed_RNA"/>
</dbReference>
<dbReference type="AlphaFoldDB" id="A0A0B6XYK4"/>
<sequence>LPISDIGSNTIVVHIKSEIEDVESGDVAVVSFDDSFEYKYEINKVHMTEMEARRYVEEQFEKIAFVP</sequence>
<name>A0A0B6XYK4_9EUPU</name>
<proteinExistence type="predicted"/>
<gene>
    <name evidence="1" type="primary">ORF6637</name>
</gene>
<organism evidence="1">
    <name type="scientific">Arion vulgaris</name>
    <dbReference type="NCBI Taxonomy" id="1028688"/>
    <lineage>
        <taxon>Eukaryota</taxon>
        <taxon>Metazoa</taxon>
        <taxon>Spiralia</taxon>
        <taxon>Lophotrochozoa</taxon>
        <taxon>Mollusca</taxon>
        <taxon>Gastropoda</taxon>
        <taxon>Heterobranchia</taxon>
        <taxon>Euthyneura</taxon>
        <taxon>Panpulmonata</taxon>
        <taxon>Eupulmonata</taxon>
        <taxon>Stylommatophora</taxon>
        <taxon>Helicina</taxon>
        <taxon>Arionoidea</taxon>
        <taxon>Arionidae</taxon>
        <taxon>Arion</taxon>
    </lineage>
</organism>
<reference evidence="1" key="1">
    <citation type="submission" date="2014-12" db="EMBL/GenBank/DDBJ databases">
        <title>Insight into the proteome of Arion vulgaris.</title>
        <authorList>
            <person name="Aradska J."/>
            <person name="Bulat T."/>
            <person name="Smidak R."/>
            <person name="Sarate P."/>
            <person name="Gangsoo J."/>
            <person name="Sialana F."/>
            <person name="Bilban M."/>
            <person name="Lubec G."/>
        </authorList>
    </citation>
    <scope>NUCLEOTIDE SEQUENCE</scope>
    <source>
        <tissue evidence="1">Skin</tissue>
    </source>
</reference>